<feature type="compositionally biased region" description="Pro residues" evidence="9">
    <location>
        <begin position="442"/>
        <end position="452"/>
    </location>
</feature>
<evidence type="ECO:0000256" key="7">
    <source>
        <dbReference type="ARBA" id="ARBA00023163"/>
    </source>
</evidence>
<protein>
    <submittedName>
        <fullName evidence="11">Zinc finger protein 541</fullName>
    </submittedName>
</protein>
<dbReference type="Proteomes" id="UP000675881">
    <property type="component" value="Chromosome 14"/>
</dbReference>
<dbReference type="PANTHER" id="PTHR14196">
    <property type="entry name" value="ODD-SKIPPED - RELATED"/>
    <property type="match status" value="1"/>
</dbReference>
<evidence type="ECO:0000259" key="10">
    <source>
        <dbReference type="PROSITE" id="PS50157"/>
    </source>
</evidence>
<evidence type="ECO:0000256" key="9">
    <source>
        <dbReference type="SAM" id="MobiDB-lite"/>
    </source>
</evidence>
<name>A0A7R8H311_LEPSM</name>
<keyword evidence="2" id="KW-0479">Metal-binding</keyword>
<feature type="region of interest" description="Disordered" evidence="9">
    <location>
        <begin position="416"/>
        <end position="452"/>
    </location>
</feature>
<dbReference type="InterPro" id="IPR036236">
    <property type="entry name" value="Znf_C2H2_sf"/>
</dbReference>
<dbReference type="GO" id="GO:0000977">
    <property type="term" value="F:RNA polymerase II transcription regulatory region sequence-specific DNA binding"/>
    <property type="evidence" value="ECO:0007669"/>
    <property type="project" value="TreeGrafter"/>
</dbReference>
<evidence type="ECO:0000256" key="8">
    <source>
        <dbReference type="ARBA" id="ARBA00023242"/>
    </source>
</evidence>
<evidence type="ECO:0000256" key="5">
    <source>
        <dbReference type="ARBA" id="ARBA00022833"/>
    </source>
</evidence>
<feature type="compositionally biased region" description="Low complexity" evidence="9">
    <location>
        <begin position="110"/>
        <end position="135"/>
    </location>
</feature>
<dbReference type="GO" id="GO:0000981">
    <property type="term" value="F:DNA-binding transcription factor activity, RNA polymerase II-specific"/>
    <property type="evidence" value="ECO:0007669"/>
    <property type="project" value="TreeGrafter"/>
</dbReference>
<feature type="compositionally biased region" description="Basic residues" evidence="9">
    <location>
        <begin position="32"/>
        <end position="44"/>
    </location>
</feature>
<feature type="domain" description="C2H2-type" evidence="10">
    <location>
        <begin position="165"/>
        <end position="192"/>
    </location>
</feature>
<reference evidence="11" key="1">
    <citation type="submission" date="2021-02" db="EMBL/GenBank/DDBJ databases">
        <authorList>
            <person name="Bekaert M."/>
        </authorList>
    </citation>
    <scope>NUCLEOTIDE SEQUENCE</scope>
    <source>
        <strain evidence="11">IoA-00</strain>
    </source>
</reference>
<dbReference type="FunFam" id="3.30.160.60:FF:000656">
    <property type="entry name" value="Zinc finger protein 541"/>
    <property type="match status" value="1"/>
</dbReference>
<feature type="compositionally biased region" description="Low complexity" evidence="9">
    <location>
        <begin position="227"/>
        <end position="236"/>
    </location>
</feature>
<dbReference type="GO" id="GO:0005634">
    <property type="term" value="C:nucleus"/>
    <property type="evidence" value="ECO:0007669"/>
    <property type="project" value="UniProtKB-SubCell"/>
</dbReference>
<dbReference type="PROSITE" id="PS00028">
    <property type="entry name" value="ZINC_FINGER_C2H2_1"/>
    <property type="match status" value="3"/>
</dbReference>
<evidence type="ECO:0000256" key="3">
    <source>
        <dbReference type="ARBA" id="ARBA00022737"/>
    </source>
</evidence>
<keyword evidence="8" id="KW-0539">Nucleus</keyword>
<dbReference type="InterPro" id="IPR050717">
    <property type="entry name" value="C2H2-ZF_Transcription_Reg"/>
</dbReference>
<dbReference type="SMART" id="SM00355">
    <property type="entry name" value="ZnF_C2H2"/>
    <property type="match status" value="3"/>
</dbReference>
<evidence type="ECO:0000256" key="1">
    <source>
        <dbReference type="ARBA" id="ARBA00004123"/>
    </source>
</evidence>
<keyword evidence="12" id="KW-1185">Reference proteome</keyword>
<feature type="region of interest" description="Disordered" evidence="9">
    <location>
        <begin position="339"/>
        <end position="361"/>
    </location>
</feature>
<keyword evidence="5" id="KW-0862">Zinc</keyword>
<dbReference type="InterPro" id="IPR013087">
    <property type="entry name" value="Znf_C2H2_type"/>
</dbReference>
<dbReference type="AlphaFoldDB" id="A0A7R8H311"/>
<feature type="domain" description="C2H2-type" evidence="10">
    <location>
        <begin position="137"/>
        <end position="164"/>
    </location>
</feature>
<dbReference type="PANTHER" id="PTHR14196:SF0">
    <property type="entry name" value="PROTEIN BOWEL"/>
    <property type="match status" value="1"/>
</dbReference>
<evidence type="ECO:0000256" key="2">
    <source>
        <dbReference type="ARBA" id="ARBA00022723"/>
    </source>
</evidence>
<dbReference type="Gene3D" id="3.30.160.60">
    <property type="entry name" value="Classic Zinc Finger"/>
    <property type="match status" value="3"/>
</dbReference>
<dbReference type="Pfam" id="PF13912">
    <property type="entry name" value="zf-C2H2_6"/>
    <property type="match status" value="1"/>
</dbReference>
<keyword evidence="6" id="KW-0805">Transcription regulation</keyword>
<feature type="region of interest" description="Disordered" evidence="9">
    <location>
        <begin position="16"/>
        <end position="45"/>
    </location>
</feature>
<feature type="compositionally biased region" description="Polar residues" evidence="9">
    <location>
        <begin position="99"/>
        <end position="109"/>
    </location>
</feature>
<evidence type="ECO:0000313" key="12">
    <source>
        <dbReference type="Proteomes" id="UP000675881"/>
    </source>
</evidence>
<evidence type="ECO:0000256" key="4">
    <source>
        <dbReference type="ARBA" id="ARBA00022771"/>
    </source>
</evidence>
<proteinExistence type="predicted"/>
<dbReference type="EMBL" id="HG994593">
    <property type="protein sequence ID" value="CAF2838854.1"/>
    <property type="molecule type" value="Genomic_DNA"/>
</dbReference>
<gene>
    <name evidence="11" type="ORF">LSAA_4792</name>
</gene>
<dbReference type="GO" id="GO:0008270">
    <property type="term" value="F:zinc ion binding"/>
    <property type="evidence" value="ECO:0007669"/>
    <property type="project" value="UniProtKB-KW"/>
</dbReference>
<keyword evidence="7" id="KW-0804">Transcription</keyword>
<accession>A0A7R8H311</accession>
<dbReference type="SUPFAM" id="SSF57667">
    <property type="entry name" value="beta-beta-alpha zinc fingers"/>
    <property type="match status" value="2"/>
</dbReference>
<feature type="region of interest" description="Disordered" evidence="9">
    <location>
        <begin position="211"/>
        <end position="239"/>
    </location>
</feature>
<feature type="compositionally biased region" description="Polar residues" evidence="9">
    <location>
        <begin position="352"/>
        <end position="361"/>
    </location>
</feature>
<comment type="subcellular location">
    <subcellularLocation>
        <location evidence="1">Nucleus</location>
    </subcellularLocation>
</comment>
<evidence type="ECO:0000313" key="11">
    <source>
        <dbReference type="EMBL" id="CAF2838854.1"/>
    </source>
</evidence>
<dbReference type="FunFam" id="3.30.160.60:FF:000744">
    <property type="entry name" value="zinc finger E-box-binding homeobox 1"/>
    <property type="match status" value="1"/>
</dbReference>
<dbReference type="OrthoDB" id="6382523at2759"/>
<organism evidence="11 12">
    <name type="scientific">Lepeophtheirus salmonis</name>
    <name type="common">Salmon louse</name>
    <name type="synonym">Caligus salmonis</name>
    <dbReference type="NCBI Taxonomy" id="72036"/>
    <lineage>
        <taxon>Eukaryota</taxon>
        <taxon>Metazoa</taxon>
        <taxon>Ecdysozoa</taxon>
        <taxon>Arthropoda</taxon>
        <taxon>Crustacea</taxon>
        <taxon>Multicrustacea</taxon>
        <taxon>Hexanauplia</taxon>
        <taxon>Copepoda</taxon>
        <taxon>Siphonostomatoida</taxon>
        <taxon>Caligidae</taxon>
        <taxon>Lepeophtheirus</taxon>
    </lineage>
</organism>
<dbReference type="PROSITE" id="PS50157">
    <property type="entry name" value="ZINC_FINGER_C2H2_2"/>
    <property type="match status" value="3"/>
</dbReference>
<keyword evidence="3" id="KW-0677">Repeat</keyword>
<evidence type="ECO:0000256" key="6">
    <source>
        <dbReference type="ARBA" id="ARBA00023015"/>
    </source>
</evidence>
<feature type="domain" description="C2H2-type" evidence="10">
    <location>
        <begin position="193"/>
        <end position="222"/>
    </location>
</feature>
<keyword evidence="4" id="KW-0863">Zinc-finger</keyword>
<dbReference type="Pfam" id="PF00096">
    <property type="entry name" value="zf-C2H2"/>
    <property type="match status" value="2"/>
</dbReference>
<sequence length="452" mass="49527">MTCSMMGAEKSLRNFKSHPPLAQSAPLPHLPTPRRRISKKKNQRRINNNVIQLHAEKDDLNGTTISATVNVATLDLSDPESIHRHLSQLNDTVLKVIPTTPNNGNPHLIQQSQKTSTQQQRSSTNRRSSSGGKSSPQVCGICSKVFSNASALAKHRLTHSEERRYHCSICGKAFKRQDHLNGHLLTHRSTKPFACTVEGCGKSYCDARSLRRHKENHHPQAPETRNTSHSNNNSNNLLDSIKFSGKGLTPQQFQLIEQIIKESKEGAAAAAAIAAASSSTSGSPHIQTLNGHMRLHGGYYKKDAEGRRIPSLTEAALLQQQSLSEKNVGAAKRNSNVQMMHSPALDPPPATAANSPSKAVDSAISSPSLAFRSLPPPDTTKLLANLERKAAAIQQQQQHPRQSPVLQFQPQSELLINNNHISNSKKRRKNDQQTQMAFLPTTPLPPLAIPQS</sequence>
<feature type="region of interest" description="Disordered" evidence="9">
    <location>
        <begin position="97"/>
        <end position="137"/>
    </location>
</feature>